<evidence type="ECO:0000313" key="2">
    <source>
        <dbReference type="EMBL" id="CCH48152.1"/>
    </source>
</evidence>
<evidence type="ECO:0000313" key="3">
    <source>
        <dbReference type="Proteomes" id="UP000011724"/>
    </source>
</evidence>
<gene>
    <name evidence="2" type="ordered locus">BN4_10915</name>
</gene>
<organism evidence="2 3">
    <name type="scientific">Pseudodesulfovibrio piezophilus (strain DSM 21447 / JCM 15486 / C1TLV30)</name>
    <name type="common">Desulfovibrio piezophilus</name>
    <dbReference type="NCBI Taxonomy" id="1322246"/>
    <lineage>
        <taxon>Bacteria</taxon>
        <taxon>Pseudomonadati</taxon>
        <taxon>Thermodesulfobacteriota</taxon>
        <taxon>Desulfovibrionia</taxon>
        <taxon>Desulfovibrionales</taxon>
        <taxon>Desulfovibrionaceae</taxon>
    </lineage>
</organism>
<evidence type="ECO:0000259" key="1">
    <source>
        <dbReference type="Pfam" id="PF13524"/>
    </source>
</evidence>
<dbReference type="AlphaFoldDB" id="M1WR75"/>
<dbReference type="KEGG" id="dpi:BN4_10915"/>
<dbReference type="BioCyc" id="DPIE1322246:BN4_RS04675-MONOMER"/>
<dbReference type="InterPro" id="IPR055259">
    <property type="entry name" value="YkvP/CgeB_Glyco_trans-like"/>
</dbReference>
<protein>
    <recommendedName>
        <fullName evidence="1">Spore protein YkvP/CgeB glycosyl transferase-like domain-containing protein</fullName>
    </recommendedName>
</protein>
<accession>M1WR75</accession>
<reference evidence="2 3" key="1">
    <citation type="journal article" date="2013" name="PLoS ONE">
        <title>The first genomic and proteomic characterization of a deep-sea sulfate reducer: insights into the piezophilic lifestyle of Desulfovibrio piezophilus.</title>
        <authorList>
            <person name="Pradel N."/>
            <person name="Ji B."/>
            <person name="Gimenez G."/>
            <person name="Talla E."/>
            <person name="Lenoble P."/>
            <person name="Garel M."/>
            <person name="Tamburini C."/>
            <person name="Fourquet P."/>
            <person name="Lebrun R."/>
            <person name="Bertin P."/>
            <person name="Denis Y."/>
            <person name="Pophillat M."/>
            <person name="Barbe V."/>
            <person name="Ollivier B."/>
            <person name="Dolla A."/>
        </authorList>
    </citation>
    <scope>NUCLEOTIDE SEQUENCE [LARGE SCALE GENOMIC DNA]</scope>
    <source>
        <strain evidence="3">DSM 10523 / SB164P1</strain>
    </source>
</reference>
<dbReference type="Proteomes" id="UP000011724">
    <property type="component" value="Chromosome"/>
</dbReference>
<dbReference type="Pfam" id="PF13524">
    <property type="entry name" value="Glyco_trans_1_2"/>
    <property type="match status" value="1"/>
</dbReference>
<dbReference type="OrthoDB" id="9179708at2"/>
<keyword evidence="3" id="KW-1185">Reference proteome</keyword>
<proteinExistence type="predicted"/>
<dbReference type="eggNOG" id="COG4641">
    <property type="taxonomic scope" value="Bacteria"/>
</dbReference>
<reference evidence="3" key="2">
    <citation type="journal article" date="2013" name="Stand. Genomic Sci.">
        <title>Complete genome sequence of Desulfocapsa sulfexigens, a marine deltaproteobacterium specialized in disproportionating inorganic sulfur compounds.</title>
        <authorList>
            <person name="Finster K.W."/>
            <person name="Kjeldsen K.U."/>
            <person name="Kube M."/>
            <person name="Reinhardt R."/>
            <person name="Mussmann M."/>
            <person name="Amann R."/>
            <person name="Schreiber L."/>
        </authorList>
    </citation>
    <scope>NUCLEOTIDE SEQUENCE [LARGE SCALE GENOMIC DNA]</scope>
    <source>
        <strain evidence="3">DSM 10523 / SB164P1</strain>
    </source>
</reference>
<dbReference type="EMBL" id="FO203427">
    <property type="protein sequence ID" value="CCH48152.1"/>
    <property type="molecule type" value="Genomic_DNA"/>
</dbReference>
<name>M1WR75_PSEP2</name>
<dbReference type="HOGENOM" id="CLU_033615_1_0_7"/>
<dbReference type="STRING" id="1322246.BN4_10915"/>
<feature type="domain" description="Spore protein YkvP/CgeB glycosyl transferase-like" evidence="1">
    <location>
        <begin position="363"/>
        <end position="497"/>
    </location>
</feature>
<dbReference type="PATRIC" id="fig|879567.3.peg.942"/>
<sequence>MTRPVRIRIINELGNLQTLPDGPNQFEVIPGAKNLICLGLGPEPAEIKKLFPQYTHAYFIECPTMQSQIQSWDKRVPSGFLPLDPQLFTPELAAQSTIIRYRPGLKAFPSFWAPLTARVALGHTILTPQSQIAWLPFAENDLLVRELLHALEARGYTVRTINQEHLERSPGTALPAFMEHETPALFLSVNFKGLDPFGLGFNILREAGVKTGIWLVDNPFNILPSIKSGFWKEVPLFVTDHTFITPLKRAGASEVTHLPLAACPELFSQPGPLPDHGNDLENKLVFVGRSEFPRKQKFFAGLKPPKAQMEQAVSMLSRGERPHFHWWHKQIPSRPWPGNEIRTVGIGAEVTGQRWKLDCLTAAGEETVIFGDDKWRQYSGITNDIRRFLDYYGALPAVYHAAGAILNITGMQLPAGLTQRHFDVWCAGGFLLTDANPGLTIFPDSLTTPITYKVTADIGPLFTTFQKNDSDKITLQDAWKKEIQEHHTYHNRLETLTQALGLP</sequence>